<proteinExistence type="predicted"/>
<organism evidence="2 3">
    <name type="scientific">Ditylenchus destructor</name>
    <dbReference type="NCBI Taxonomy" id="166010"/>
    <lineage>
        <taxon>Eukaryota</taxon>
        <taxon>Metazoa</taxon>
        <taxon>Ecdysozoa</taxon>
        <taxon>Nematoda</taxon>
        <taxon>Chromadorea</taxon>
        <taxon>Rhabditida</taxon>
        <taxon>Tylenchina</taxon>
        <taxon>Tylenchomorpha</taxon>
        <taxon>Sphaerularioidea</taxon>
        <taxon>Anguinidae</taxon>
        <taxon>Anguininae</taxon>
        <taxon>Ditylenchus</taxon>
    </lineage>
</organism>
<evidence type="ECO:0000313" key="3">
    <source>
        <dbReference type="Proteomes" id="UP001201812"/>
    </source>
</evidence>
<keyword evidence="1" id="KW-0175">Coiled coil</keyword>
<evidence type="ECO:0000313" key="2">
    <source>
        <dbReference type="EMBL" id="KAI1725930.1"/>
    </source>
</evidence>
<feature type="coiled-coil region" evidence="1">
    <location>
        <begin position="51"/>
        <end position="120"/>
    </location>
</feature>
<gene>
    <name evidence="2" type="ORF">DdX_02619</name>
</gene>
<dbReference type="AlphaFoldDB" id="A0AAD4ND38"/>
<accession>A0AAD4ND38</accession>
<sequence length="255" mass="30160">MSSWRYIDDYIWMDCLIAVPVFQISATITVFTDLRQENHSIYPKKMTAKFMVELEREIKLLEKQLRSYEKVREEKRAKYISVLQELMAVRMKQSISQEKVNVLQKAIKEKELDIKKQSENSSRHKKVIDELMSKQREILQERADIGACSNKILQHMKITDEIRFGNMCRFRNEIYNMIRNITKNTTDAKELLNAKRIEHDQLSDGLAKVEYPEVEPDIKKEIADDCQKYLKEGRNILLALKMKNRALWMKANGNI</sequence>
<keyword evidence="3" id="KW-1185">Reference proteome</keyword>
<evidence type="ECO:0000256" key="1">
    <source>
        <dbReference type="SAM" id="Coils"/>
    </source>
</evidence>
<reference evidence="2" key="1">
    <citation type="submission" date="2022-01" db="EMBL/GenBank/DDBJ databases">
        <title>Genome Sequence Resource for Two Populations of Ditylenchus destructor, the Migratory Endoparasitic Phytonematode.</title>
        <authorList>
            <person name="Zhang H."/>
            <person name="Lin R."/>
            <person name="Xie B."/>
        </authorList>
    </citation>
    <scope>NUCLEOTIDE SEQUENCE</scope>
    <source>
        <strain evidence="2">BazhouSP</strain>
    </source>
</reference>
<comment type="caution">
    <text evidence="2">The sequence shown here is derived from an EMBL/GenBank/DDBJ whole genome shotgun (WGS) entry which is preliminary data.</text>
</comment>
<name>A0AAD4ND38_9BILA</name>
<protein>
    <submittedName>
        <fullName evidence="2">Uncharacterized protein</fullName>
    </submittedName>
</protein>
<dbReference type="EMBL" id="JAKKPZ010000002">
    <property type="protein sequence ID" value="KAI1725930.1"/>
    <property type="molecule type" value="Genomic_DNA"/>
</dbReference>
<dbReference type="Proteomes" id="UP001201812">
    <property type="component" value="Unassembled WGS sequence"/>
</dbReference>